<dbReference type="EMBL" id="CP138895">
    <property type="protein sequence ID" value="WPK24798.1"/>
    <property type="molecule type" value="Genomic_DNA"/>
</dbReference>
<dbReference type="Proteomes" id="UP001338582">
    <property type="component" value="Chromosome 2"/>
</dbReference>
<sequence length="1189" mass="133893">MNWPHFMPFEKFSSWCRFILLLPIYFTSSRTDSLQHLTMDTMTSAEKVTKLLRAKNATAESVVPIASDLLLGSVSVYLPNASQFVFDLICDRMNDLQGKAFKNWKYSADLWQLWKSCWIELGKTDANLEVRARSFANVKILQVILDVMDKATQDSAQIESTPKSSKKHTKGQALADTQAVPAHHSLLPDSHQQLSSMFDCLDTFMKTGYILVDEFSTMGLLKSYFKLLSLLDDSNKEYEHWTEIVGNLYLIPRQSVIYKPSKKAYAKYYSEVLPVSLAILADSSKTILQIGLEFCHSIMCQILFEENSPSIISHVKTQEEFIGKLSDSEIEYLYKEALQSLAPNDVTHCETLYSAFTKNRLRDLCTSLLSSLSKLNRVLSPKVCKELFDNELKNANVNWLLIAQLMSIDATLALNSWRVVVDKASLCQDFDKIARNVALGFVRAREYLKFLSQVFPYAIQKSSAWNTEDNINVLSSYVDELSGNQINQLLVDFIEKELVSPLFLVVNGLLSCSLSKQDAVKLSLLVPKLRAFDDPRLTYYVLCLYGEEAVIDQSQGSKNKKKSNNYFDLCLTFRIAELTGDIALIQEKSTKSLIKALKGAEFSSFLNRWIVMIEQIPEIHPEVLKALFTLSPDIVAQFFTSQAINVFELPTVLENLLKHFTSNPGLFDKYADLFPNVVIRKYFADQVARLCADLKKKPSSLAILRILSYILKEPTLTYAIETDVDFLLAIVRSSNSESLSLALDIASNVWKAHVKSIKTPRSEAYLSKLTAILIESLSNSKSKDLELTKCVLSQRTPEISGDLEKLAEEYVIFVEKNFKKKDFGLQVEALLGIPFLSQKARKVGRSILKSGGNLEVPKNLTPKIFDLATKTHESSSATYLSSLFVAIYQDLDPEGQLSLIHSFTKFTMALSPDNLHVLHFEILQSFEDSTDSSLHLLLDLLVIMLSGLKKADEKSNSTQIALLKTSLSAISTALPRCKSHDTLIRVIGGLSTAASRNGWAFEQYVVELYLELMNSIFNNLTGTSAEEIFTLTASAFSNLFLNQRFKFAARYHLVCSIMTKSMELLCGSGILLRSVMAATEYKRILVSLCEPQTFFQTSDPSQLTSQAALLKTAFRKHAHIILANFVSIHLSNPFVGEVYDIVIDGVYSLCGLLGSEELKLVRQYLDSQGRTYFQTLYNEFKNGRLQRKI</sequence>
<organism evidence="2 3">
    <name type="scientific">Australozyma saopauloensis</name>
    <dbReference type="NCBI Taxonomy" id="291208"/>
    <lineage>
        <taxon>Eukaryota</taxon>
        <taxon>Fungi</taxon>
        <taxon>Dikarya</taxon>
        <taxon>Ascomycota</taxon>
        <taxon>Saccharomycotina</taxon>
        <taxon>Pichiomycetes</taxon>
        <taxon>Metschnikowiaceae</taxon>
        <taxon>Australozyma</taxon>
    </lineage>
</organism>
<evidence type="ECO:0000313" key="3">
    <source>
        <dbReference type="Proteomes" id="UP001338582"/>
    </source>
</evidence>
<feature type="domain" description="Nucleolar 27S pre-rRNA processing Urb2/Npa2 C-terminal" evidence="1">
    <location>
        <begin position="990"/>
        <end position="1184"/>
    </location>
</feature>
<dbReference type="SUPFAM" id="SSF48371">
    <property type="entry name" value="ARM repeat"/>
    <property type="match status" value="1"/>
</dbReference>
<dbReference type="KEGG" id="asau:88173154"/>
<dbReference type="Pfam" id="PF10441">
    <property type="entry name" value="Urb2"/>
    <property type="match status" value="1"/>
</dbReference>
<dbReference type="RefSeq" id="XP_062877181.1">
    <property type="nucleotide sequence ID" value="XM_063021111.1"/>
</dbReference>
<reference evidence="2 3" key="1">
    <citation type="submission" date="2023-10" db="EMBL/GenBank/DDBJ databases">
        <title>Draft Genome Sequence of Candida saopaulonensis from a very Premature Infant with Sepsis.</title>
        <authorList>
            <person name="Ning Y."/>
            <person name="Dai R."/>
            <person name="Xiao M."/>
            <person name="Xu Y."/>
            <person name="Yan Q."/>
            <person name="Zhang L."/>
        </authorList>
    </citation>
    <scope>NUCLEOTIDE SEQUENCE [LARGE SCALE GENOMIC DNA]</scope>
    <source>
        <strain evidence="2 3">19XY460</strain>
    </source>
</reference>
<proteinExistence type="predicted"/>
<gene>
    <name evidence="2" type="ORF">PUMCH_002089</name>
</gene>
<keyword evidence="3" id="KW-1185">Reference proteome</keyword>
<dbReference type="InterPro" id="IPR016024">
    <property type="entry name" value="ARM-type_fold"/>
</dbReference>
<dbReference type="InterPro" id="IPR018849">
    <property type="entry name" value="Urb2/Npa2_C"/>
</dbReference>
<protein>
    <recommendedName>
        <fullName evidence="1">Nucleolar 27S pre-rRNA processing Urb2/Npa2 C-terminal domain-containing protein</fullName>
    </recommendedName>
</protein>
<name>A0AAX4H8H8_9ASCO</name>
<evidence type="ECO:0000259" key="1">
    <source>
        <dbReference type="Pfam" id="PF10441"/>
    </source>
</evidence>
<accession>A0AAX4H8H8</accession>
<dbReference type="AlphaFoldDB" id="A0AAX4H8H8"/>
<dbReference type="GeneID" id="88173154"/>
<evidence type="ECO:0000313" key="2">
    <source>
        <dbReference type="EMBL" id="WPK24798.1"/>
    </source>
</evidence>